<evidence type="ECO:0000256" key="1">
    <source>
        <dbReference type="SAM" id="SignalP"/>
    </source>
</evidence>
<dbReference type="InterPro" id="IPR011990">
    <property type="entry name" value="TPR-like_helical_dom_sf"/>
</dbReference>
<reference evidence="3 4" key="1">
    <citation type="journal article" date="2021" name="Nat. Commun.">
        <title>Genetic determinants of endophytism in the Arabidopsis root mycobiome.</title>
        <authorList>
            <person name="Mesny F."/>
            <person name="Miyauchi S."/>
            <person name="Thiergart T."/>
            <person name="Pickel B."/>
            <person name="Atanasova L."/>
            <person name="Karlsson M."/>
            <person name="Huettel B."/>
            <person name="Barry K.W."/>
            <person name="Haridas S."/>
            <person name="Chen C."/>
            <person name="Bauer D."/>
            <person name="Andreopoulos W."/>
            <person name="Pangilinan J."/>
            <person name="LaButti K."/>
            <person name="Riley R."/>
            <person name="Lipzen A."/>
            <person name="Clum A."/>
            <person name="Drula E."/>
            <person name="Henrissat B."/>
            <person name="Kohler A."/>
            <person name="Grigoriev I.V."/>
            <person name="Martin F.M."/>
            <person name="Hacquard S."/>
        </authorList>
    </citation>
    <scope>NUCLEOTIDE SEQUENCE [LARGE SCALE GENOMIC DNA]</scope>
    <source>
        <strain evidence="3 4">MPI-CAGE-CH-0241</strain>
    </source>
</reference>
<dbReference type="EMBL" id="JAGPYM010000008">
    <property type="protein sequence ID" value="KAH6891324.1"/>
    <property type="molecule type" value="Genomic_DNA"/>
</dbReference>
<proteinExistence type="predicted"/>
<gene>
    <name evidence="3" type="ORF">B0T10DRAFT_458716</name>
</gene>
<dbReference type="InterPro" id="IPR001214">
    <property type="entry name" value="SET_dom"/>
</dbReference>
<dbReference type="Proteomes" id="UP000777438">
    <property type="component" value="Unassembled WGS sequence"/>
</dbReference>
<dbReference type="Gene3D" id="1.25.40.10">
    <property type="entry name" value="Tetratricopeptide repeat domain"/>
    <property type="match status" value="1"/>
</dbReference>
<organism evidence="3 4">
    <name type="scientific">Thelonectria olida</name>
    <dbReference type="NCBI Taxonomy" id="1576542"/>
    <lineage>
        <taxon>Eukaryota</taxon>
        <taxon>Fungi</taxon>
        <taxon>Dikarya</taxon>
        <taxon>Ascomycota</taxon>
        <taxon>Pezizomycotina</taxon>
        <taxon>Sordariomycetes</taxon>
        <taxon>Hypocreomycetidae</taxon>
        <taxon>Hypocreales</taxon>
        <taxon>Nectriaceae</taxon>
        <taxon>Thelonectria</taxon>
    </lineage>
</organism>
<evidence type="ECO:0000313" key="3">
    <source>
        <dbReference type="EMBL" id="KAH6891324.1"/>
    </source>
</evidence>
<dbReference type="Gene3D" id="2.170.270.10">
    <property type="entry name" value="SET domain"/>
    <property type="match status" value="1"/>
</dbReference>
<dbReference type="PANTHER" id="PTHR47332:SF6">
    <property type="entry name" value="SET DOMAIN-CONTAINING PROTEIN"/>
    <property type="match status" value="1"/>
</dbReference>
<keyword evidence="4" id="KW-1185">Reference proteome</keyword>
<feature type="chain" id="PRO_5040187022" description="SET domain-containing protein" evidence="1">
    <location>
        <begin position="16"/>
        <end position="422"/>
    </location>
</feature>
<dbReference type="PANTHER" id="PTHR47332">
    <property type="entry name" value="SET DOMAIN-CONTAINING PROTEIN 5"/>
    <property type="match status" value="1"/>
</dbReference>
<dbReference type="OrthoDB" id="265717at2759"/>
<feature type="signal peptide" evidence="1">
    <location>
        <begin position="1"/>
        <end position="15"/>
    </location>
</feature>
<dbReference type="PROSITE" id="PS50280">
    <property type="entry name" value="SET"/>
    <property type="match status" value="1"/>
</dbReference>
<feature type="domain" description="SET" evidence="2">
    <location>
        <begin position="112"/>
        <end position="262"/>
    </location>
</feature>
<dbReference type="InterPro" id="IPR046341">
    <property type="entry name" value="SET_dom_sf"/>
</dbReference>
<dbReference type="Pfam" id="PF00856">
    <property type="entry name" value="SET"/>
    <property type="match status" value="1"/>
</dbReference>
<dbReference type="InterPro" id="IPR053185">
    <property type="entry name" value="SET_domain_protein"/>
</dbReference>
<comment type="caution">
    <text evidence="3">The sequence shown here is derived from an EMBL/GenBank/DDBJ whole genome shotgun (WGS) entry which is preliminary data.</text>
</comment>
<dbReference type="SUPFAM" id="SSF82199">
    <property type="entry name" value="SET domain"/>
    <property type="match status" value="1"/>
</dbReference>
<sequence length="422" mass="48115">MYFFLFFIIPWVVHATTCAWEPPIPFPNPGICALDRDYSYTNQFSLGHRTDNEKTDKPKWNGPYHCIRGPFCIYSNPNYNGGTGLVVITKSYYHDGVMKLHDPGKTGSWDQDAYRVEEIPGKGLGLVANRRLETGEVMMPLSPFFLIQVDLLHRGAEPGKHQDLLDKGFAMLPEKTKKLFLAQFGHFGGHRIYDILRTNAYVLHVVGRYGGATHLGLYPPEISRINHDCRPNIVYRIDTDLVYRAHVVRPILPGEEVTVSYVSPTLSRATRQKQLHIHWGFECQCQVCAAPKALATLSDQRLAEIKSIERDLASWWDFDTNIDVLHKLIRLYEEEKLYIQMHTALVTAAENAAALGYDKEAQEFAQRALDVGLLEVGMVHSRKDMEQIVRDPKRHRAYGNRIRIRKTAAFVGSRSIPLPTTR</sequence>
<evidence type="ECO:0000259" key="2">
    <source>
        <dbReference type="PROSITE" id="PS50280"/>
    </source>
</evidence>
<name>A0A9P9AQI7_9HYPO</name>
<dbReference type="AlphaFoldDB" id="A0A9P9AQI7"/>
<keyword evidence="1" id="KW-0732">Signal</keyword>
<evidence type="ECO:0000313" key="4">
    <source>
        <dbReference type="Proteomes" id="UP000777438"/>
    </source>
</evidence>
<dbReference type="CDD" id="cd20071">
    <property type="entry name" value="SET_SMYD"/>
    <property type="match status" value="1"/>
</dbReference>
<protein>
    <recommendedName>
        <fullName evidence="2">SET domain-containing protein</fullName>
    </recommendedName>
</protein>
<accession>A0A9P9AQI7</accession>